<reference evidence="1" key="1">
    <citation type="journal article" date="2015" name="Nature">
        <title>Complex archaea that bridge the gap between prokaryotes and eukaryotes.</title>
        <authorList>
            <person name="Spang A."/>
            <person name="Saw J.H."/>
            <person name="Jorgensen S.L."/>
            <person name="Zaremba-Niedzwiedzka K."/>
            <person name="Martijn J."/>
            <person name="Lind A.E."/>
            <person name="van Eijk R."/>
            <person name="Schleper C."/>
            <person name="Guy L."/>
            <person name="Ettema T.J."/>
        </authorList>
    </citation>
    <scope>NUCLEOTIDE SEQUENCE</scope>
</reference>
<sequence length="41" mass="5221">MKIIKYPSGFPLLYKIKWNLIANLKVFYKLWLWYRFNIKNR</sequence>
<dbReference type="EMBL" id="LAZR01020645">
    <property type="protein sequence ID" value="KKL88161.1"/>
    <property type="molecule type" value="Genomic_DNA"/>
</dbReference>
<proteinExistence type="predicted"/>
<name>A0A0F9GC94_9ZZZZ</name>
<comment type="caution">
    <text evidence="1">The sequence shown here is derived from an EMBL/GenBank/DDBJ whole genome shotgun (WGS) entry which is preliminary data.</text>
</comment>
<feature type="non-terminal residue" evidence="1">
    <location>
        <position position="41"/>
    </location>
</feature>
<accession>A0A0F9GC94</accession>
<organism evidence="1">
    <name type="scientific">marine sediment metagenome</name>
    <dbReference type="NCBI Taxonomy" id="412755"/>
    <lineage>
        <taxon>unclassified sequences</taxon>
        <taxon>metagenomes</taxon>
        <taxon>ecological metagenomes</taxon>
    </lineage>
</organism>
<gene>
    <name evidence="1" type="ORF">LCGC14_1927500</name>
</gene>
<protein>
    <submittedName>
        <fullName evidence="1">Uncharacterized protein</fullName>
    </submittedName>
</protein>
<evidence type="ECO:0000313" key="1">
    <source>
        <dbReference type="EMBL" id="KKL88161.1"/>
    </source>
</evidence>
<dbReference type="AlphaFoldDB" id="A0A0F9GC94"/>